<dbReference type="OrthoDB" id="9812579at2"/>
<dbReference type="EMBL" id="LN890656">
    <property type="protein sequence ID" value="CUS05969.1"/>
    <property type="molecule type" value="Genomic_DNA"/>
</dbReference>
<reference evidence="2" key="1">
    <citation type="submission" date="2016-01" db="EMBL/GenBank/DDBJ databases">
        <authorList>
            <person name="Mcilroy J.S."/>
            <person name="Karst M S."/>
            <person name="Albertsen M."/>
        </authorList>
    </citation>
    <scope>NUCLEOTIDE SEQUENCE</scope>
    <source>
        <strain evidence="2">Cfx-K</strain>
    </source>
</reference>
<dbReference type="GO" id="GO:0003677">
    <property type="term" value="F:DNA binding"/>
    <property type="evidence" value="ECO:0007669"/>
    <property type="project" value="InterPro"/>
</dbReference>
<dbReference type="AlphaFoldDB" id="A0A160T8C4"/>
<name>A0A160T8C4_9CHLR</name>
<sequence>MSQLTLTLLGGFAARHEGRPITGFRSQKARALLAYLVMEADRPRERATLAALFWPEMPDAPALRNLSQTLIWLRRAIGEGDPPFLLLTRRQAQWNVAAAAEVDAPRFLALLERRTTPGAADLAALRDAAALYAGEFMAGFSLSGCPAFDEWLLLQREHCRRLALDALFRLTDEALAAGDYPTAATLARRQLALDHWREETIRQLLHALAAAGNQAAALAEYDHARRLLAEELGVAPQPETVQLVEAIREGSRVQGSRGAGGQGRFSNAPLATLHNLPVRLTSLLGREGELAELSGWLAEPGARLVTISGIGGVGKTRLALAVASSFVAQPTIVQPSSFSPQPSAFPDGVWFVPLAGLPGDNATAGTNLDVGDNFVSTVATTLGLNLAGPESPDRQLARSLGDRRLLLVLDNYERLLSTWPILLRLLQNAPGVRALVTSREPLGVGGERLLMLEGLPTPPEEAAASRESLLAYSSARLFFDRARERGARPALDEAERRGLIRICRLAEGLPLVIELAAAWAGHFTCAEIAAEMAANLDFLSAESAARVDLPARQRSPRAAFDYAWGLLSADEQCVLAQLAVLRGAFSREAALTVAEARMVDLVSLVNKSLLRQTSPGWYTLHSLVCQFARERLQQMPAAEDAASERQAVYYLRFVAGRERAWHSATPQQARADIRPVLENVRVAWQWATQNQVWPLLDDALISMMGYYISEGLLNGAIELLGQLAAHLHPSATGSIEARLLGRALAFQAALVGQRDMKTDTALELARVAVDWAQLAADPLTQSLGAFAFGFGLALAASLALLPAEEYDRISESLEQAIAFGRRVPATDSLDQHRARTVEHMCLNTLGNYLLLRGQRAEARQRYEAALALCRAMGSSLAEAQTSNSIAELLETEGSLEQALHYREKALWLHQLLAEPDSMSRTLSALCGVLTYLGDYENALQHGRAALELRQRHGLVNHFLYYRLARAAFHLGDDGQARQLVTAALAEAPLSPYTFHFRLLTGECATRSARWAEAAEALQAALALALKGTNPLAAATARRALADLALAQGDTAAALAQAEGFLPLLGGAPLPSSAEPLRLFWTAYRALRADNDPRAPGILAAGVALLQAQAALIEDAALRQTFLQQVAANREIAAEWKREQG</sequence>
<dbReference type="InterPro" id="IPR027417">
    <property type="entry name" value="P-loop_NTPase"/>
</dbReference>
<dbReference type="RefSeq" id="WP_102136612.1">
    <property type="nucleotide sequence ID" value="NZ_LN890656.1"/>
</dbReference>
<dbReference type="SMART" id="SM00028">
    <property type="entry name" value="TPR"/>
    <property type="match status" value="4"/>
</dbReference>
<dbReference type="InterPro" id="IPR005158">
    <property type="entry name" value="BTAD"/>
</dbReference>
<evidence type="ECO:0000313" key="3">
    <source>
        <dbReference type="Proteomes" id="UP000215027"/>
    </source>
</evidence>
<dbReference type="GO" id="GO:0006355">
    <property type="term" value="P:regulation of DNA-templated transcription"/>
    <property type="evidence" value="ECO:0007669"/>
    <property type="project" value="InterPro"/>
</dbReference>
<protein>
    <submittedName>
        <fullName evidence="2">Transcriptional regulatory protein</fullName>
    </submittedName>
</protein>
<dbReference type="PANTHER" id="PTHR47691">
    <property type="entry name" value="REGULATOR-RELATED"/>
    <property type="match status" value="1"/>
</dbReference>
<dbReference type="Gene3D" id="3.40.50.300">
    <property type="entry name" value="P-loop containing nucleotide triphosphate hydrolases"/>
    <property type="match status" value="1"/>
</dbReference>
<dbReference type="SUPFAM" id="SSF48452">
    <property type="entry name" value="TPR-like"/>
    <property type="match status" value="3"/>
</dbReference>
<dbReference type="InterPro" id="IPR019734">
    <property type="entry name" value="TPR_rpt"/>
</dbReference>
<dbReference type="Gene3D" id="1.25.40.10">
    <property type="entry name" value="Tetratricopeptide repeat domain"/>
    <property type="match status" value="3"/>
</dbReference>
<dbReference type="InterPro" id="IPR036388">
    <property type="entry name" value="WH-like_DNA-bd_sf"/>
</dbReference>
<feature type="domain" description="Bacterial transcriptional activator" evidence="1">
    <location>
        <begin position="102"/>
        <end position="248"/>
    </location>
</feature>
<dbReference type="InterPro" id="IPR011990">
    <property type="entry name" value="TPR-like_helical_dom_sf"/>
</dbReference>
<dbReference type="PANTHER" id="PTHR47691:SF3">
    <property type="entry name" value="HTH-TYPE TRANSCRIPTIONAL REGULATOR RV0890C-RELATED"/>
    <property type="match status" value="1"/>
</dbReference>
<dbReference type="Proteomes" id="UP000215027">
    <property type="component" value="Chromosome II"/>
</dbReference>
<dbReference type="SUPFAM" id="SSF52540">
    <property type="entry name" value="P-loop containing nucleoside triphosphate hydrolases"/>
    <property type="match status" value="1"/>
</dbReference>
<evidence type="ECO:0000259" key="1">
    <source>
        <dbReference type="SMART" id="SM01043"/>
    </source>
</evidence>
<dbReference type="InterPro" id="IPR016032">
    <property type="entry name" value="Sig_transdc_resp-reg_C-effctor"/>
</dbReference>
<dbReference type="SUPFAM" id="SSF46894">
    <property type="entry name" value="C-terminal effector domain of the bipartite response regulators"/>
    <property type="match status" value="1"/>
</dbReference>
<dbReference type="KEGG" id="pbf:CFX0092_B0435"/>
<gene>
    <name evidence="2" type="ORF">CFX0092_B0435</name>
</gene>
<dbReference type="Pfam" id="PF03704">
    <property type="entry name" value="BTAD"/>
    <property type="match status" value="1"/>
</dbReference>
<accession>A0A160T8C4</accession>
<keyword evidence="3" id="KW-1185">Reference proteome</keyword>
<organism evidence="2 3">
    <name type="scientific">Candidatus Promineifilum breve</name>
    <dbReference type="NCBI Taxonomy" id="1806508"/>
    <lineage>
        <taxon>Bacteria</taxon>
        <taxon>Bacillati</taxon>
        <taxon>Chloroflexota</taxon>
        <taxon>Ardenticatenia</taxon>
        <taxon>Candidatus Promineifilales</taxon>
        <taxon>Candidatus Promineifilaceae</taxon>
        <taxon>Candidatus Promineifilum</taxon>
    </lineage>
</organism>
<dbReference type="SMART" id="SM01043">
    <property type="entry name" value="BTAD"/>
    <property type="match status" value="1"/>
</dbReference>
<proteinExistence type="predicted"/>
<dbReference type="Gene3D" id="1.10.10.10">
    <property type="entry name" value="Winged helix-like DNA-binding domain superfamily/Winged helix DNA-binding domain"/>
    <property type="match status" value="1"/>
</dbReference>
<evidence type="ECO:0000313" key="2">
    <source>
        <dbReference type="EMBL" id="CUS05969.1"/>
    </source>
</evidence>